<feature type="transmembrane region" description="Helical" evidence="9">
    <location>
        <begin position="102"/>
        <end position="121"/>
    </location>
</feature>
<evidence type="ECO:0000256" key="2">
    <source>
        <dbReference type="ARBA" id="ARBA00004752"/>
    </source>
</evidence>
<organism evidence="10 11">
    <name type="scientific">Actinospica durhamensis</name>
    <dbReference type="NCBI Taxonomy" id="1508375"/>
    <lineage>
        <taxon>Bacteria</taxon>
        <taxon>Bacillati</taxon>
        <taxon>Actinomycetota</taxon>
        <taxon>Actinomycetes</taxon>
        <taxon>Catenulisporales</taxon>
        <taxon>Actinospicaceae</taxon>
        <taxon>Actinospica</taxon>
    </lineage>
</organism>
<comment type="caution">
    <text evidence="10">The sequence shown here is derived from an EMBL/GenBank/DDBJ whole genome shotgun (WGS) entry which is preliminary data.</text>
</comment>
<dbReference type="InterPro" id="IPR018365">
    <property type="entry name" value="Cell_cycle_FtsW-rel_CS"/>
</dbReference>
<evidence type="ECO:0000313" key="11">
    <source>
        <dbReference type="Proteomes" id="UP000675781"/>
    </source>
</evidence>
<dbReference type="GO" id="GO:0008955">
    <property type="term" value="F:peptidoglycan glycosyltransferase activity"/>
    <property type="evidence" value="ECO:0007669"/>
    <property type="project" value="UniProtKB-EC"/>
</dbReference>
<keyword evidence="6 9" id="KW-0472">Membrane</keyword>
<feature type="transmembrane region" description="Helical" evidence="9">
    <location>
        <begin position="385"/>
        <end position="402"/>
    </location>
</feature>
<keyword evidence="11" id="KW-1185">Reference proteome</keyword>
<dbReference type="Pfam" id="PF01098">
    <property type="entry name" value="FTSW_RODA_SPOVE"/>
    <property type="match status" value="1"/>
</dbReference>
<reference evidence="10" key="1">
    <citation type="submission" date="2021-04" db="EMBL/GenBank/DDBJ databases">
        <title>Genome based classification of Actinospica acidithermotolerans sp. nov., an actinobacterium isolated from an Indonesian hot spring.</title>
        <authorList>
            <person name="Kusuma A.B."/>
            <person name="Putra K.E."/>
            <person name="Nafisah S."/>
            <person name="Loh J."/>
            <person name="Nouioui I."/>
            <person name="Goodfellow M."/>
        </authorList>
    </citation>
    <scope>NUCLEOTIDE SEQUENCE</scope>
    <source>
        <strain evidence="10">CSCA 57</strain>
    </source>
</reference>
<dbReference type="GO" id="GO:0005886">
    <property type="term" value="C:plasma membrane"/>
    <property type="evidence" value="ECO:0007669"/>
    <property type="project" value="TreeGrafter"/>
</dbReference>
<keyword evidence="4" id="KW-0133">Cell shape</keyword>
<evidence type="ECO:0000256" key="4">
    <source>
        <dbReference type="ARBA" id="ARBA00022960"/>
    </source>
</evidence>
<dbReference type="GO" id="GO:0008360">
    <property type="term" value="P:regulation of cell shape"/>
    <property type="evidence" value="ECO:0007669"/>
    <property type="project" value="UniProtKB-KW"/>
</dbReference>
<evidence type="ECO:0000256" key="5">
    <source>
        <dbReference type="ARBA" id="ARBA00022989"/>
    </source>
</evidence>
<dbReference type="PROSITE" id="PS00428">
    <property type="entry name" value="FTSW_RODA_SPOVE"/>
    <property type="match status" value="1"/>
</dbReference>
<feature type="transmembrane region" description="Helical" evidence="9">
    <location>
        <begin position="34"/>
        <end position="54"/>
    </location>
</feature>
<dbReference type="PANTHER" id="PTHR30474">
    <property type="entry name" value="CELL CYCLE PROTEIN"/>
    <property type="match status" value="1"/>
</dbReference>
<dbReference type="PANTHER" id="PTHR30474:SF14">
    <property type="entry name" value="CELL CYCLE PROTEIN"/>
    <property type="match status" value="1"/>
</dbReference>
<accession>A0A941EUC4</accession>
<keyword evidence="3 9" id="KW-0812">Transmembrane</keyword>
<feature type="transmembrane region" description="Helical" evidence="9">
    <location>
        <begin position="181"/>
        <end position="199"/>
    </location>
</feature>
<evidence type="ECO:0000256" key="1">
    <source>
        <dbReference type="ARBA" id="ARBA00004141"/>
    </source>
</evidence>
<dbReference type="GO" id="GO:0015648">
    <property type="term" value="F:lipid-linked peptidoglycan transporter activity"/>
    <property type="evidence" value="ECO:0007669"/>
    <property type="project" value="TreeGrafter"/>
</dbReference>
<feature type="transmembrane region" description="Helical" evidence="9">
    <location>
        <begin position="205"/>
        <end position="224"/>
    </location>
</feature>
<evidence type="ECO:0000256" key="3">
    <source>
        <dbReference type="ARBA" id="ARBA00022692"/>
    </source>
</evidence>
<sequence>MIIGETAGVPPVRQVESRGRAAVREGGAVRRFDFPLFGAAMALSLLGAVMVWSATRARTELTGGDPQYFLKRHVLNLVVGVVLALVVTALDHKRIRALTPIVYVLSFGGLLAVMSPLGSVVNGARSWIELGGGFSIQPAEFAKLGVVMALALILAYRPAVRGSRGMIAQIEDRRIDEHRPGNRQLLLALAAAALPMGVITLLPDLGSTMVLVAITAGMVVISGVRLRRLGALGLVLGALAFAAVKLHLLAQHQLNRFAAFADPNLDPQGVGYNTHQARLAIGSGGVFGQGLFHGTQTNGQFVPEQQTDFVFTVIGEELGLVGGLVVIGLFAVLLWRGCVIARQAAEPFPMLLAGGVVCWFAFQMFENVGMTLGIMPVAGIPLPFVSYGGSSMFANFIAVGLLENVRLRSSAR</sequence>
<dbReference type="AlphaFoldDB" id="A0A941EUC4"/>
<comment type="pathway">
    <text evidence="2">Cell wall biogenesis; peptidoglycan biosynthesis.</text>
</comment>
<evidence type="ECO:0000256" key="7">
    <source>
        <dbReference type="ARBA" id="ARBA00044770"/>
    </source>
</evidence>
<evidence type="ECO:0000256" key="8">
    <source>
        <dbReference type="ARBA" id="ARBA00049902"/>
    </source>
</evidence>
<dbReference type="EMBL" id="JAGSOG010000204">
    <property type="protein sequence ID" value="MBR7837451.1"/>
    <property type="molecule type" value="Genomic_DNA"/>
</dbReference>
<dbReference type="EC" id="2.4.99.28" evidence="7"/>
<evidence type="ECO:0000256" key="9">
    <source>
        <dbReference type="SAM" id="Phobius"/>
    </source>
</evidence>
<dbReference type="Proteomes" id="UP000675781">
    <property type="component" value="Unassembled WGS sequence"/>
</dbReference>
<dbReference type="GO" id="GO:0051301">
    <property type="term" value="P:cell division"/>
    <property type="evidence" value="ECO:0007669"/>
    <property type="project" value="InterPro"/>
</dbReference>
<evidence type="ECO:0000313" key="10">
    <source>
        <dbReference type="EMBL" id="MBR7837451.1"/>
    </source>
</evidence>
<feature type="transmembrane region" description="Helical" evidence="9">
    <location>
        <begin position="231"/>
        <end position="250"/>
    </location>
</feature>
<name>A0A941EUC4_9ACTN</name>
<dbReference type="InterPro" id="IPR011923">
    <property type="entry name" value="RodA/MrdB"/>
</dbReference>
<protein>
    <recommendedName>
        <fullName evidence="7">peptidoglycan glycosyltransferase</fullName>
        <ecNumber evidence="7">2.4.99.28</ecNumber>
    </recommendedName>
</protein>
<feature type="transmembrane region" description="Helical" evidence="9">
    <location>
        <begin position="347"/>
        <end position="365"/>
    </location>
</feature>
<dbReference type="GO" id="GO:0032153">
    <property type="term" value="C:cell division site"/>
    <property type="evidence" value="ECO:0007669"/>
    <property type="project" value="TreeGrafter"/>
</dbReference>
<comment type="subcellular location">
    <subcellularLocation>
        <location evidence="1">Membrane</location>
        <topology evidence="1">Multi-pass membrane protein</topology>
    </subcellularLocation>
</comment>
<dbReference type="InterPro" id="IPR001182">
    <property type="entry name" value="FtsW/RodA"/>
</dbReference>
<dbReference type="NCBIfam" id="TIGR02210">
    <property type="entry name" value="rodA_shape"/>
    <property type="match status" value="1"/>
</dbReference>
<comment type="catalytic activity">
    <reaction evidence="8">
        <text>[GlcNAc-(1-&gt;4)-Mur2Ac(oyl-L-Ala-gamma-D-Glu-L-Lys-D-Ala-D-Ala)](n)-di-trans,octa-cis-undecaprenyl diphosphate + beta-D-GlcNAc-(1-&gt;4)-Mur2Ac(oyl-L-Ala-gamma-D-Glu-L-Lys-D-Ala-D-Ala)-di-trans,octa-cis-undecaprenyl diphosphate = [GlcNAc-(1-&gt;4)-Mur2Ac(oyl-L-Ala-gamma-D-Glu-L-Lys-D-Ala-D-Ala)](n+1)-di-trans,octa-cis-undecaprenyl diphosphate + di-trans,octa-cis-undecaprenyl diphosphate + H(+)</text>
        <dbReference type="Rhea" id="RHEA:23708"/>
        <dbReference type="Rhea" id="RHEA-COMP:9602"/>
        <dbReference type="Rhea" id="RHEA-COMP:9603"/>
        <dbReference type="ChEBI" id="CHEBI:15378"/>
        <dbReference type="ChEBI" id="CHEBI:58405"/>
        <dbReference type="ChEBI" id="CHEBI:60033"/>
        <dbReference type="ChEBI" id="CHEBI:78435"/>
        <dbReference type="EC" id="2.4.99.28"/>
    </reaction>
</comment>
<gene>
    <name evidence="10" type="primary">rodA</name>
    <name evidence="10" type="ORF">KDL01_29500</name>
</gene>
<proteinExistence type="predicted"/>
<keyword evidence="5 9" id="KW-1133">Transmembrane helix</keyword>
<feature type="transmembrane region" description="Helical" evidence="9">
    <location>
        <begin position="74"/>
        <end position="90"/>
    </location>
</feature>
<feature type="transmembrane region" description="Helical" evidence="9">
    <location>
        <begin position="141"/>
        <end position="160"/>
    </location>
</feature>
<feature type="transmembrane region" description="Helical" evidence="9">
    <location>
        <begin position="318"/>
        <end position="335"/>
    </location>
</feature>
<evidence type="ECO:0000256" key="6">
    <source>
        <dbReference type="ARBA" id="ARBA00023136"/>
    </source>
</evidence>